<dbReference type="EMBL" id="NRSG01000199">
    <property type="protein sequence ID" value="MBK1660660.1"/>
    <property type="molecule type" value="Genomic_DNA"/>
</dbReference>
<dbReference type="Gene3D" id="6.20.330.10">
    <property type="match status" value="1"/>
</dbReference>
<dbReference type="PANTHER" id="PTHR42987:SF8">
    <property type="entry name" value="PROTEINASE"/>
    <property type="match status" value="1"/>
</dbReference>
<evidence type="ECO:0000256" key="1">
    <source>
        <dbReference type="ARBA" id="ARBA00008683"/>
    </source>
</evidence>
<dbReference type="Pfam" id="PF01343">
    <property type="entry name" value="Peptidase_S49"/>
    <property type="match status" value="1"/>
</dbReference>
<dbReference type="InterPro" id="IPR029045">
    <property type="entry name" value="ClpP/crotonase-like_dom_sf"/>
</dbReference>
<gene>
    <name evidence="6" type="ORF">CKO45_20780</name>
</gene>
<accession>A0ABS1D1F9</accession>
<feature type="domain" description="Peptidase S49" evidence="5">
    <location>
        <begin position="79"/>
        <end position="217"/>
    </location>
</feature>
<dbReference type="Proteomes" id="UP000697995">
    <property type="component" value="Unassembled WGS sequence"/>
</dbReference>
<dbReference type="Gene3D" id="3.90.226.10">
    <property type="entry name" value="2-enoyl-CoA Hydratase, Chain A, domain 1"/>
    <property type="match status" value="1"/>
</dbReference>
<proteinExistence type="inferred from homology"/>
<dbReference type="InterPro" id="IPR002142">
    <property type="entry name" value="Peptidase_S49"/>
</dbReference>
<dbReference type="RefSeq" id="WP_133222893.1">
    <property type="nucleotide sequence ID" value="NZ_NRSG01000199.1"/>
</dbReference>
<evidence type="ECO:0000259" key="5">
    <source>
        <dbReference type="Pfam" id="PF01343"/>
    </source>
</evidence>
<evidence type="ECO:0000256" key="3">
    <source>
        <dbReference type="ARBA" id="ARBA00022801"/>
    </source>
</evidence>
<name>A0ABS1D1F9_9PROT</name>
<dbReference type="PANTHER" id="PTHR42987">
    <property type="entry name" value="PEPTIDASE S49"/>
    <property type="match status" value="1"/>
</dbReference>
<reference evidence="6 7" key="1">
    <citation type="journal article" date="2020" name="Microorganisms">
        <title>Osmotic Adaptation and Compatible Solute Biosynthesis of Phototrophic Bacteria as Revealed from Genome Analyses.</title>
        <authorList>
            <person name="Imhoff J.F."/>
            <person name="Rahn T."/>
            <person name="Kunzel S."/>
            <person name="Keller A."/>
            <person name="Neulinger S.C."/>
        </authorList>
    </citation>
    <scope>NUCLEOTIDE SEQUENCE [LARGE SCALE GENOMIC DNA]</scope>
    <source>
        <strain evidence="6 7">DSM 15382</strain>
    </source>
</reference>
<dbReference type="SUPFAM" id="SSF52096">
    <property type="entry name" value="ClpP/crotonase"/>
    <property type="match status" value="1"/>
</dbReference>
<dbReference type="InterPro" id="IPR047272">
    <property type="entry name" value="S49_SppA_C"/>
</dbReference>
<keyword evidence="2" id="KW-0645">Protease</keyword>
<evidence type="ECO:0000313" key="6">
    <source>
        <dbReference type="EMBL" id="MBK1660660.1"/>
    </source>
</evidence>
<comment type="similarity">
    <text evidence="1">Belongs to the peptidase S49 family.</text>
</comment>
<organism evidence="6 7">
    <name type="scientific">Paracraurococcus ruber</name>
    <dbReference type="NCBI Taxonomy" id="77675"/>
    <lineage>
        <taxon>Bacteria</taxon>
        <taxon>Pseudomonadati</taxon>
        <taxon>Pseudomonadota</taxon>
        <taxon>Alphaproteobacteria</taxon>
        <taxon>Acetobacterales</taxon>
        <taxon>Roseomonadaceae</taxon>
        <taxon>Paracraurococcus</taxon>
    </lineage>
</organism>
<comment type="caution">
    <text evidence="6">The sequence shown here is derived from an EMBL/GenBank/DDBJ whole genome shotgun (WGS) entry which is preliminary data.</text>
</comment>
<keyword evidence="7" id="KW-1185">Reference proteome</keyword>
<evidence type="ECO:0000313" key="7">
    <source>
        <dbReference type="Proteomes" id="UP000697995"/>
    </source>
</evidence>
<keyword evidence="4" id="KW-0720">Serine protease</keyword>
<protein>
    <submittedName>
        <fullName evidence="6">S49 family peptidase</fullName>
    </submittedName>
</protein>
<sequence>MQLPALFDRNPRIAHVRLQGAIAARPGFGGGISLATTGPVLDRAFALKRLAAVFLSINSPGGSPVQSSLVAARIRRLAEEKKVPVIACVEDAAASGGYWIACAADEIVADPASILGSIGVIAAGFGFQEALARYGVERRVRTAGTEKSFLDPFRPESPEDRARLETLLEDLHGEFRAWVAARRGDRLKAPPEQLFTGRFWPGRKAVELGLADRLGDAAGEAKRRFGEKARLVPIGGPRPPLLRRLLPGLSAGGPVPALAAEGLLPGLSVEAMIAALEERAAWARLGL</sequence>
<evidence type="ECO:0000256" key="4">
    <source>
        <dbReference type="ARBA" id="ARBA00022825"/>
    </source>
</evidence>
<keyword evidence="3" id="KW-0378">Hydrolase</keyword>
<dbReference type="CDD" id="cd07023">
    <property type="entry name" value="S49_Sppa_N_C"/>
    <property type="match status" value="1"/>
</dbReference>
<evidence type="ECO:0000256" key="2">
    <source>
        <dbReference type="ARBA" id="ARBA00022670"/>
    </source>
</evidence>